<dbReference type="Proteomes" id="UP001602370">
    <property type="component" value="Unassembled WGS sequence"/>
</dbReference>
<organism evidence="2 3">
    <name type="scientific">Streptomyces flavochromogenes</name>
    <dbReference type="NCBI Taxonomy" id="68199"/>
    <lineage>
        <taxon>Bacteria</taxon>
        <taxon>Bacillati</taxon>
        <taxon>Actinomycetota</taxon>
        <taxon>Actinomycetes</taxon>
        <taxon>Kitasatosporales</taxon>
        <taxon>Streptomycetaceae</taxon>
        <taxon>Streptomyces</taxon>
    </lineage>
</organism>
<sequence length="65" mass="6595">MTHGACAVAGSQAHAAETFLADDGFGREANLALQDRDGGVLVRPSATLSSAGRRSSRTPPTPVST</sequence>
<protein>
    <submittedName>
        <fullName evidence="2">Uncharacterized protein</fullName>
    </submittedName>
</protein>
<proteinExistence type="predicted"/>
<evidence type="ECO:0000313" key="3">
    <source>
        <dbReference type="Proteomes" id="UP001602370"/>
    </source>
</evidence>
<evidence type="ECO:0000313" key="2">
    <source>
        <dbReference type="EMBL" id="MFF5922100.1"/>
    </source>
</evidence>
<accession>A0ABW6XXM5</accession>
<reference evidence="2 3" key="1">
    <citation type="submission" date="2024-10" db="EMBL/GenBank/DDBJ databases">
        <title>The Natural Products Discovery Center: Release of the First 8490 Sequenced Strains for Exploring Actinobacteria Biosynthetic Diversity.</title>
        <authorList>
            <person name="Kalkreuter E."/>
            <person name="Kautsar S.A."/>
            <person name="Yang D."/>
            <person name="Bader C.D."/>
            <person name="Teijaro C.N."/>
            <person name="Fluegel L."/>
            <person name="Davis C.M."/>
            <person name="Simpson J.R."/>
            <person name="Lauterbach L."/>
            <person name="Steele A.D."/>
            <person name="Gui C."/>
            <person name="Meng S."/>
            <person name="Li G."/>
            <person name="Viehrig K."/>
            <person name="Ye F."/>
            <person name="Su P."/>
            <person name="Kiefer A.F."/>
            <person name="Nichols A."/>
            <person name="Cepeda A.J."/>
            <person name="Yan W."/>
            <person name="Fan B."/>
            <person name="Jiang Y."/>
            <person name="Adhikari A."/>
            <person name="Zheng C.-J."/>
            <person name="Schuster L."/>
            <person name="Cowan T.M."/>
            <person name="Smanski M.J."/>
            <person name="Chevrette M.G."/>
            <person name="De Carvalho L.P.S."/>
            <person name="Shen B."/>
        </authorList>
    </citation>
    <scope>NUCLEOTIDE SEQUENCE [LARGE SCALE GENOMIC DNA]</scope>
    <source>
        <strain evidence="2 3">NPDC012605</strain>
    </source>
</reference>
<evidence type="ECO:0000256" key="1">
    <source>
        <dbReference type="SAM" id="MobiDB-lite"/>
    </source>
</evidence>
<keyword evidence="3" id="KW-1185">Reference proteome</keyword>
<dbReference type="EMBL" id="JBIBDZ010000009">
    <property type="protein sequence ID" value="MFF5922100.1"/>
    <property type="molecule type" value="Genomic_DNA"/>
</dbReference>
<name>A0ABW6XXM5_9ACTN</name>
<feature type="region of interest" description="Disordered" evidence="1">
    <location>
        <begin position="43"/>
        <end position="65"/>
    </location>
</feature>
<dbReference type="RefSeq" id="WP_030317207.1">
    <property type="nucleotide sequence ID" value="NZ_JBIBDZ010000009.1"/>
</dbReference>
<comment type="caution">
    <text evidence="2">The sequence shown here is derived from an EMBL/GenBank/DDBJ whole genome shotgun (WGS) entry which is preliminary data.</text>
</comment>
<gene>
    <name evidence="2" type="ORF">ACFY8C_27765</name>
</gene>